<reference evidence="2 3" key="1">
    <citation type="submission" date="2018-07" db="EMBL/GenBank/DDBJ databases">
        <title>Genomic Encyclopedia of Type Strains, Phase III (KMG-III): the genomes of soil and plant-associated and newly described type strains.</title>
        <authorList>
            <person name="Whitman W."/>
        </authorList>
    </citation>
    <scope>NUCLEOTIDE SEQUENCE [LARGE SCALE GENOMIC DNA]</scope>
    <source>
        <strain evidence="2 3">CECT 8488</strain>
    </source>
</reference>
<keyword evidence="3" id="KW-1185">Reference proteome</keyword>
<comment type="caution">
    <text evidence="2">The sequence shown here is derived from an EMBL/GenBank/DDBJ whole genome shotgun (WGS) entry which is preliminary data.</text>
</comment>
<evidence type="ECO:0000313" key="3">
    <source>
        <dbReference type="Proteomes" id="UP000256845"/>
    </source>
</evidence>
<dbReference type="AlphaFoldDB" id="A0A3D9HXA4"/>
<organism evidence="2 3">
    <name type="scientific">Aestuariispira insulae</name>
    <dbReference type="NCBI Taxonomy" id="1461337"/>
    <lineage>
        <taxon>Bacteria</taxon>
        <taxon>Pseudomonadati</taxon>
        <taxon>Pseudomonadota</taxon>
        <taxon>Alphaproteobacteria</taxon>
        <taxon>Rhodospirillales</taxon>
        <taxon>Kiloniellaceae</taxon>
        <taxon>Aestuariispira</taxon>
    </lineage>
</organism>
<dbReference type="InterPro" id="IPR022224">
    <property type="entry name" value="DUF3750"/>
</dbReference>
<sequence length="258" mass="28061">MSDKKRSGRSAKRLTWLAVGLGLLSVAGFATANAIGADWRNARRDSAGIAPDPKVKTEAVVQIYAARAFSWRGTFAVHPWISVKRAGADSYSIYQILGWRARRGLPALTVQEGVPDRHWFGSRPDLLVDIQGGKAELIIDKIEAAAKRYPFANEYTLFPGPNSNTFVAWIGRQVPELRLDLPPTAIGKDYLGPDRFFDDAISGTGYQLSLAGLLGLTIAKEEGLEINLAGLGFGIDPGDLNLRLPFIGTLGPKTDTRR</sequence>
<gene>
    <name evidence="2" type="ORF">DFP90_101850</name>
</gene>
<accession>A0A3D9HXA4</accession>
<dbReference type="EMBL" id="QRDW01000001">
    <property type="protein sequence ID" value="RED54049.1"/>
    <property type="molecule type" value="Genomic_DNA"/>
</dbReference>
<feature type="signal peptide" evidence="1">
    <location>
        <begin position="1"/>
        <end position="32"/>
    </location>
</feature>
<proteinExistence type="predicted"/>
<name>A0A3D9HXA4_9PROT</name>
<evidence type="ECO:0000313" key="2">
    <source>
        <dbReference type="EMBL" id="RED54049.1"/>
    </source>
</evidence>
<dbReference type="RefSeq" id="WP_115935138.1">
    <property type="nucleotide sequence ID" value="NZ_QRDW01000001.1"/>
</dbReference>
<keyword evidence="1" id="KW-0732">Signal</keyword>
<feature type="chain" id="PRO_5017637810" evidence="1">
    <location>
        <begin position="33"/>
        <end position="258"/>
    </location>
</feature>
<dbReference type="OrthoDB" id="199084at2"/>
<dbReference type="Proteomes" id="UP000256845">
    <property type="component" value="Unassembled WGS sequence"/>
</dbReference>
<evidence type="ECO:0000256" key="1">
    <source>
        <dbReference type="SAM" id="SignalP"/>
    </source>
</evidence>
<dbReference type="Pfam" id="PF12570">
    <property type="entry name" value="DUF3750"/>
    <property type="match status" value="1"/>
</dbReference>
<protein>
    <submittedName>
        <fullName evidence="2">Uncharacterized protein DUF3750</fullName>
    </submittedName>
</protein>